<dbReference type="HOGENOM" id="CLU_013325_4_1_7"/>
<dbReference type="GO" id="GO:0061503">
    <property type="term" value="F:tRNA threonylcarbamoyladenosine dehydratase"/>
    <property type="evidence" value="ECO:0007669"/>
    <property type="project" value="TreeGrafter"/>
</dbReference>
<gene>
    <name evidence="4" type="ordered locus">A2cp1_2107</name>
</gene>
<dbReference type="RefSeq" id="WP_012633301.1">
    <property type="nucleotide sequence ID" value="NC_011891.1"/>
</dbReference>
<dbReference type="PANTHER" id="PTHR43267">
    <property type="entry name" value="TRNA THREONYLCARBAMOYLADENOSINE DEHYDRATASE"/>
    <property type="match status" value="1"/>
</dbReference>
<evidence type="ECO:0000259" key="3">
    <source>
        <dbReference type="Pfam" id="PF00899"/>
    </source>
</evidence>
<dbReference type="InterPro" id="IPR045886">
    <property type="entry name" value="ThiF/MoeB/HesA"/>
</dbReference>
<evidence type="ECO:0000313" key="4">
    <source>
        <dbReference type="EMBL" id="ACL65448.1"/>
    </source>
</evidence>
<dbReference type="AlphaFoldDB" id="B8J942"/>
<dbReference type="GO" id="GO:0008641">
    <property type="term" value="F:ubiquitin-like modifier activating enzyme activity"/>
    <property type="evidence" value="ECO:0007669"/>
    <property type="project" value="InterPro"/>
</dbReference>
<keyword evidence="5" id="KW-1185">Reference proteome</keyword>
<dbReference type="GO" id="GO:0061504">
    <property type="term" value="P:cyclic threonylcarbamoyladenosine biosynthetic process"/>
    <property type="evidence" value="ECO:0007669"/>
    <property type="project" value="TreeGrafter"/>
</dbReference>
<keyword evidence="2" id="KW-0472">Membrane</keyword>
<dbReference type="KEGG" id="acp:A2cp1_2107"/>
<dbReference type="SUPFAM" id="SSF69572">
    <property type="entry name" value="Activating enzymes of the ubiquitin-like proteins"/>
    <property type="match status" value="1"/>
</dbReference>
<dbReference type="EMBL" id="CP001359">
    <property type="protein sequence ID" value="ACL65448.1"/>
    <property type="molecule type" value="Genomic_DNA"/>
</dbReference>
<keyword evidence="2" id="KW-1133">Transmembrane helix</keyword>
<feature type="transmembrane region" description="Helical" evidence="2">
    <location>
        <begin position="240"/>
        <end position="260"/>
    </location>
</feature>
<dbReference type="InterPro" id="IPR035985">
    <property type="entry name" value="Ubiquitin-activating_enz"/>
</dbReference>
<evidence type="ECO:0000256" key="1">
    <source>
        <dbReference type="SAM" id="MobiDB-lite"/>
    </source>
</evidence>
<dbReference type="Gene3D" id="3.40.50.720">
    <property type="entry name" value="NAD(P)-binding Rossmann-like Domain"/>
    <property type="match status" value="1"/>
</dbReference>
<dbReference type="PANTHER" id="PTHR43267:SF1">
    <property type="entry name" value="TRNA THREONYLCARBAMOYLADENOSINE DEHYDRATASE"/>
    <property type="match status" value="1"/>
</dbReference>
<feature type="region of interest" description="Disordered" evidence="1">
    <location>
        <begin position="211"/>
        <end position="232"/>
    </location>
</feature>
<organism evidence="4 5">
    <name type="scientific">Anaeromyxobacter dehalogenans (strain ATCC BAA-258 / DSM 21875 / 2CP-1)</name>
    <dbReference type="NCBI Taxonomy" id="455488"/>
    <lineage>
        <taxon>Bacteria</taxon>
        <taxon>Pseudomonadati</taxon>
        <taxon>Myxococcota</taxon>
        <taxon>Myxococcia</taxon>
        <taxon>Myxococcales</taxon>
        <taxon>Cystobacterineae</taxon>
        <taxon>Anaeromyxobacteraceae</taxon>
        <taxon>Anaeromyxobacter</taxon>
    </lineage>
</organism>
<dbReference type="Pfam" id="PF00899">
    <property type="entry name" value="ThiF"/>
    <property type="match status" value="1"/>
</dbReference>
<dbReference type="InterPro" id="IPR000594">
    <property type="entry name" value="ThiF_NAD_FAD-bd"/>
</dbReference>
<protein>
    <submittedName>
        <fullName evidence="4">UBA/THIF-type NAD/FAD binding protein</fullName>
    </submittedName>
</protein>
<dbReference type="Proteomes" id="UP000007089">
    <property type="component" value="Chromosome"/>
</dbReference>
<reference evidence="4" key="1">
    <citation type="submission" date="2009-01" db="EMBL/GenBank/DDBJ databases">
        <title>Complete sequence of Anaeromyxobacter dehalogenans 2CP-1.</title>
        <authorList>
            <consortium name="US DOE Joint Genome Institute"/>
            <person name="Lucas S."/>
            <person name="Copeland A."/>
            <person name="Lapidus A."/>
            <person name="Glavina del Rio T."/>
            <person name="Dalin E."/>
            <person name="Tice H."/>
            <person name="Bruce D."/>
            <person name="Goodwin L."/>
            <person name="Pitluck S."/>
            <person name="Saunders E."/>
            <person name="Brettin T."/>
            <person name="Detter J.C."/>
            <person name="Han C."/>
            <person name="Larimer F."/>
            <person name="Land M."/>
            <person name="Hauser L."/>
            <person name="Kyrpides N."/>
            <person name="Ovchinnikova G."/>
            <person name="Beliaev A.S."/>
            <person name="Richardson P."/>
        </authorList>
    </citation>
    <scope>NUCLEOTIDE SEQUENCE</scope>
    <source>
        <strain evidence="4">2CP-1</strain>
    </source>
</reference>
<accession>B8J942</accession>
<feature type="domain" description="THIF-type NAD/FAD binding fold" evidence="3">
    <location>
        <begin position="14"/>
        <end position="265"/>
    </location>
</feature>
<evidence type="ECO:0000313" key="5">
    <source>
        <dbReference type="Proteomes" id="UP000007089"/>
    </source>
</evidence>
<keyword evidence="2" id="KW-0812">Transmembrane</keyword>
<sequence length="284" mass="30140">MAGDRPVSPRLDRTARLLGLEAMGRLARAHVVVLGIGGVGTVAAEALCRAGVGRLTLVDGERVEEMNANRQLHALDGAFGAPKAEALAERLRRVIPGARVDAVVGRYDEGSAARLVPEGVSCVVDAMDTVVAKLHVIARCLEHRIPIVTSLGAARRLDPTAIQVTDLCETHTDQLAKDVRKYLRRRFGISATAPTGVTAVWSMEAPRPTLALPGDEDGIPGTRPRLPGERRREPKCYGSAMFVTGAFGLAAAAAVVHALGGVAPVAPRTLSEAEAKRRRKPRAR</sequence>
<proteinExistence type="predicted"/>
<evidence type="ECO:0000256" key="2">
    <source>
        <dbReference type="SAM" id="Phobius"/>
    </source>
</evidence>
<name>B8J942_ANAD2</name>